<dbReference type="FunFam" id="1.25.40.10:FF:000427">
    <property type="entry name" value="Pentatricopeptide repeat-containing protein chloroplastic"/>
    <property type="match status" value="1"/>
</dbReference>
<dbReference type="PROSITE" id="PS51375">
    <property type="entry name" value="PPR"/>
    <property type="match status" value="2"/>
</dbReference>
<dbReference type="AlphaFoldDB" id="A0A1S3TGB7"/>
<dbReference type="NCBIfam" id="TIGR00756">
    <property type="entry name" value="PPR"/>
    <property type="match status" value="2"/>
</dbReference>
<dbReference type="GO" id="GO:0009451">
    <property type="term" value="P:RNA modification"/>
    <property type="evidence" value="ECO:0007669"/>
    <property type="project" value="InterPro"/>
</dbReference>
<dbReference type="InterPro" id="IPR046960">
    <property type="entry name" value="PPR_At4g14850-like_plant"/>
</dbReference>
<reference evidence="4" key="1">
    <citation type="submission" date="2025-08" db="UniProtKB">
        <authorList>
            <consortium name="RefSeq"/>
        </authorList>
    </citation>
    <scope>IDENTIFICATION</scope>
    <source>
        <tissue evidence="4">Leaf</tissue>
    </source>
</reference>
<dbReference type="FunFam" id="1.25.40.10:FF:001093">
    <property type="entry name" value="Pentatricopeptide repeat-containing protein At2g34400"/>
    <property type="match status" value="1"/>
</dbReference>
<dbReference type="GeneID" id="106755220"/>
<dbReference type="OrthoDB" id="185373at2759"/>
<dbReference type="Pfam" id="PF20431">
    <property type="entry name" value="E_motif"/>
    <property type="match status" value="1"/>
</dbReference>
<dbReference type="Gramene" id="Vradi0466s00010.1">
    <property type="protein sequence ID" value="Vradi0466s00010.1"/>
    <property type="gene ID" value="Vradi0466s00010"/>
</dbReference>
<evidence type="ECO:0000256" key="1">
    <source>
        <dbReference type="ARBA" id="ARBA00022737"/>
    </source>
</evidence>
<feature type="repeat" description="PPR" evidence="2">
    <location>
        <begin position="169"/>
        <end position="203"/>
    </location>
</feature>
<evidence type="ECO:0000313" key="4">
    <source>
        <dbReference type="RefSeq" id="XP_014492818.1"/>
    </source>
</evidence>
<accession>A0A1S3TGB7</accession>
<proteinExistence type="predicted"/>
<dbReference type="InterPro" id="IPR046848">
    <property type="entry name" value="E_motif"/>
</dbReference>
<keyword evidence="3" id="KW-1185">Reference proteome</keyword>
<dbReference type="Proteomes" id="UP000087766">
    <property type="component" value="Unplaced"/>
</dbReference>
<protein>
    <submittedName>
        <fullName evidence="4">Pentatricopeptide repeat-containing protein At4g21065-like</fullName>
    </submittedName>
</protein>
<gene>
    <name evidence="4" type="primary">LOC106755220</name>
</gene>
<dbReference type="Pfam" id="PF13041">
    <property type="entry name" value="PPR_2"/>
    <property type="match status" value="2"/>
</dbReference>
<dbReference type="GO" id="GO:0003723">
    <property type="term" value="F:RNA binding"/>
    <property type="evidence" value="ECO:0007669"/>
    <property type="project" value="InterPro"/>
</dbReference>
<dbReference type="RefSeq" id="XP_014492818.1">
    <property type="nucleotide sequence ID" value="XM_014637332.1"/>
</dbReference>
<organism evidence="3 4">
    <name type="scientific">Vigna radiata var. radiata</name>
    <name type="common">Mung bean</name>
    <name type="synonym">Phaseolus aureus</name>
    <dbReference type="NCBI Taxonomy" id="3916"/>
    <lineage>
        <taxon>Eukaryota</taxon>
        <taxon>Viridiplantae</taxon>
        <taxon>Streptophyta</taxon>
        <taxon>Embryophyta</taxon>
        <taxon>Tracheophyta</taxon>
        <taxon>Spermatophyta</taxon>
        <taxon>Magnoliopsida</taxon>
        <taxon>eudicotyledons</taxon>
        <taxon>Gunneridae</taxon>
        <taxon>Pentapetalae</taxon>
        <taxon>rosids</taxon>
        <taxon>fabids</taxon>
        <taxon>Fabales</taxon>
        <taxon>Fabaceae</taxon>
        <taxon>Papilionoideae</taxon>
        <taxon>50 kb inversion clade</taxon>
        <taxon>NPAAA clade</taxon>
        <taxon>indigoferoid/millettioid clade</taxon>
        <taxon>Phaseoleae</taxon>
        <taxon>Vigna</taxon>
    </lineage>
</organism>
<dbReference type="Gene3D" id="1.25.40.10">
    <property type="entry name" value="Tetratricopeptide repeat domain"/>
    <property type="match status" value="3"/>
</dbReference>
<dbReference type="SMR" id="A0A1S3TGB7"/>
<dbReference type="PANTHER" id="PTHR47926">
    <property type="entry name" value="PENTATRICOPEPTIDE REPEAT-CONTAINING PROTEIN"/>
    <property type="match status" value="1"/>
</dbReference>
<dbReference type="Pfam" id="PF01535">
    <property type="entry name" value="PPR"/>
    <property type="match status" value="2"/>
</dbReference>
<keyword evidence="1" id="KW-0677">Repeat</keyword>
<dbReference type="InterPro" id="IPR011990">
    <property type="entry name" value="TPR-like_helical_dom_sf"/>
</dbReference>
<sequence>MGGRVSESAITLIHRSKTLVHLLQLHSLFFKTSLDHHPFFISQLLLSASAISLPFATTFFHSLPTLPPLFAWNTLIRAFASIPNPHYSFSLFRLLQTSTLNPDSFTYPFLLKACARSSCLPLGGTLHSLTFKTGFCSDRYVGNALLNMYADCHAVRSARKVFDEMTVKDVVTWSSMIAAYVPSNSPLDAFRVFHQMGQTNVKPNSVTLVSLLSACTKMLDVRAGESIHSYLITSHMNMDVALGTALFDMYAKCGKINEAVVVFNSMDGKNLQSCTVMMSVLADHGRHKDVLSLFNNMEDMGLQPDSLAFAVILSACSHAGLVCEGRRYFDRMVRMYDIKPSVEHYGCIVDLLGRSGLIQEAYDIIKGMPMEPNGVILRSFLAACRNHGWIPSLDADFMSKLESELGANYVLAANVFSTFASWKDANNIRLAMKQKGLEKIPGCSWVEV</sequence>
<feature type="repeat" description="PPR" evidence="2">
    <location>
        <begin position="270"/>
        <end position="304"/>
    </location>
</feature>
<evidence type="ECO:0000256" key="2">
    <source>
        <dbReference type="PROSITE-ProRule" id="PRU00708"/>
    </source>
</evidence>
<name>A0A1S3TGB7_VIGRR</name>
<evidence type="ECO:0000313" key="3">
    <source>
        <dbReference type="Proteomes" id="UP000087766"/>
    </source>
</evidence>
<dbReference type="PANTHER" id="PTHR47926:SF537">
    <property type="entry name" value="PENTACOTRIPEPTIDE-REPEAT REGION OF PRORP DOMAIN-CONTAINING PROTEIN"/>
    <property type="match status" value="1"/>
</dbReference>
<dbReference type="InterPro" id="IPR002885">
    <property type="entry name" value="PPR_rpt"/>
</dbReference>
<dbReference type="KEGG" id="vra:106755220"/>